<name>A0ABQ0JUP8_9BACT</name>
<organism evidence="1 2">
    <name type="scientific">Candidatus Brocadia sinica JPN1</name>
    <dbReference type="NCBI Taxonomy" id="1197129"/>
    <lineage>
        <taxon>Bacteria</taxon>
        <taxon>Pseudomonadati</taxon>
        <taxon>Planctomycetota</taxon>
        <taxon>Candidatus Brocadiia</taxon>
        <taxon>Candidatus Brocadiales</taxon>
        <taxon>Candidatus Brocadiaceae</taxon>
        <taxon>Candidatus Brocadia</taxon>
    </lineage>
</organism>
<reference evidence="2" key="1">
    <citation type="journal article" date="2015" name="Genome Announc.">
        <title>Draft Genome Sequence of an Anaerobic Ammonium-Oxidizing Bacterium, "Candidatus Brocadia sinica".</title>
        <authorList>
            <person name="Oshiki M."/>
            <person name="Shinyako-Hata K."/>
            <person name="Satoh H."/>
            <person name="Okabe S."/>
        </authorList>
    </citation>
    <scope>NUCLEOTIDE SEQUENCE [LARGE SCALE GENOMIC DNA]</scope>
    <source>
        <strain evidence="2">JPN1</strain>
    </source>
</reference>
<dbReference type="RefSeq" id="WP_157842389.1">
    <property type="nucleotide sequence ID" value="NZ_BAFN01000001.1"/>
</dbReference>
<evidence type="ECO:0000313" key="1">
    <source>
        <dbReference type="EMBL" id="GAN32465.1"/>
    </source>
</evidence>
<sequence length="183" mass="21117">MKKSNRYVAHFDMLGMTSAIQRNTDEAWGALSDLRQSEKNVVNRYRIKLPNSDTFVDNRAYYKRFSDTIILFTLDDQIEDLYAILFKSALLFCESLKKCVPLRGGIAYGEFFINFDLDMFLGKALIDAHDLGETAQWLGVVIDDAIYQKRNLIPDHQNQPFVVKWDLPIKSDKEIKKGNTLVL</sequence>
<protein>
    <submittedName>
        <fullName evidence="1">Uncharacterized protein</fullName>
    </submittedName>
</protein>
<proteinExistence type="predicted"/>
<keyword evidence="2" id="KW-1185">Reference proteome</keyword>
<evidence type="ECO:0000313" key="2">
    <source>
        <dbReference type="Proteomes" id="UP000032309"/>
    </source>
</evidence>
<dbReference type="Proteomes" id="UP000032309">
    <property type="component" value="Unassembled WGS sequence"/>
</dbReference>
<accession>A0ABQ0JUP8</accession>
<comment type="caution">
    <text evidence="1">The sequence shown here is derived from an EMBL/GenBank/DDBJ whole genome shotgun (WGS) entry which is preliminary data.</text>
</comment>
<dbReference type="EMBL" id="BAFN01000001">
    <property type="protein sequence ID" value="GAN32465.1"/>
    <property type="molecule type" value="Genomic_DNA"/>
</dbReference>
<gene>
    <name evidence="1" type="ORF">BROSI_A0980</name>
</gene>